<evidence type="ECO:0000259" key="5">
    <source>
        <dbReference type="PROSITE" id="PS50977"/>
    </source>
</evidence>
<evidence type="ECO:0000313" key="7">
    <source>
        <dbReference type="Proteomes" id="UP000568380"/>
    </source>
</evidence>
<keyword evidence="1" id="KW-0805">Transcription regulation</keyword>
<proteinExistence type="predicted"/>
<dbReference type="InterPro" id="IPR001647">
    <property type="entry name" value="HTH_TetR"/>
</dbReference>
<dbReference type="PANTHER" id="PTHR30055:SF226">
    <property type="entry name" value="HTH-TYPE TRANSCRIPTIONAL REGULATOR PKSA"/>
    <property type="match status" value="1"/>
</dbReference>
<protein>
    <submittedName>
        <fullName evidence="6">AcrR family transcriptional regulator</fullName>
    </submittedName>
</protein>
<dbReference type="InterPro" id="IPR050109">
    <property type="entry name" value="HTH-type_TetR-like_transc_reg"/>
</dbReference>
<dbReference type="GO" id="GO:0000976">
    <property type="term" value="F:transcription cis-regulatory region binding"/>
    <property type="evidence" value="ECO:0007669"/>
    <property type="project" value="TreeGrafter"/>
</dbReference>
<gene>
    <name evidence="6" type="ORF">HNR40_001238</name>
</gene>
<dbReference type="AlphaFoldDB" id="A0A7W8EEU8"/>
<dbReference type="GO" id="GO:0003700">
    <property type="term" value="F:DNA-binding transcription factor activity"/>
    <property type="evidence" value="ECO:0007669"/>
    <property type="project" value="TreeGrafter"/>
</dbReference>
<dbReference type="InterPro" id="IPR054129">
    <property type="entry name" value="DesT_TetR_C"/>
</dbReference>
<evidence type="ECO:0000313" key="6">
    <source>
        <dbReference type="EMBL" id="MBB5075792.1"/>
    </source>
</evidence>
<sequence>MTTQRPAPRRRRLSAEDRRRRILQAAMAVFAQRGYHAASMAEIAADAGIAASVIYDHFPSKADLHVALLEGQAAELLQSTQAAVAAAPAGLAPRVRAGADAFFAFVERHPYAWRMLFRDPPGEPSVAACHDRIHQQATDAIVAFLKSHAPSAHGRPEGDRAIEMFAQMLKMAQHGLAVWWYEHRDTPRDELVDRLLDFCWTGLQRHLPPPTDTAPR</sequence>
<name>A0A7W8EEU8_9ACTN</name>
<dbReference type="RefSeq" id="WP_184958941.1">
    <property type="nucleotide sequence ID" value="NZ_JACHIN010000001.1"/>
</dbReference>
<keyword evidence="3" id="KW-0804">Transcription</keyword>
<evidence type="ECO:0000256" key="3">
    <source>
        <dbReference type="ARBA" id="ARBA00023163"/>
    </source>
</evidence>
<dbReference type="PROSITE" id="PS50977">
    <property type="entry name" value="HTH_TETR_2"/>
    <property type="match status" value="1"/>
</dbReference>
<dbReference type="SUPFAM" id="SSF46689">
    <property type="entry name" value="Homeodomain-like"/>
    <property type="match status" value="1"/>
</dbReference>
<dbReference type="PRINTS" id="PR00455">
    <property type="entry name" value="HTHTETR"/>
</dbReference>
<comment type="caution">
    <text evidence="6">The sequence shown here is derived from an EMBL/GenBank/DDBJ whole genome shotgun (WGS) entry which is preliminary data.</text>
</comment>
<feature type="DNA-binding region" description="H-T-H motif" evidence="4">
    <location>
        <begin position="39"/>
        <end position="58"/>
    </location>
</feature>
<feature type="domain" description="HTH tetR-type" evidence="5">
    <location>
        <begin position="16"/>
        <end position="76"/>
    </location>
</feature>
<dbReference type="InterPro" id="IPR036271">
    <property type="entry name" value="Tet_transcr_reg_TetR-rel_C_sf"/>
</dbReference>
<organism evidence="6 7">
    <name type="scientific">Nonomuraea endophytica</name>
    <dbReference type="NCBI Taxonomy" id="714136"/>
    <lineage>
        <taxon>Bacteria</taxon>
        <taxon>Bacillati</taxon>
        <taxon>Actinomycetota</taxon>
        <taxon>Actinomycetes</taxon>
        <taxon>Streptosporangiales</taxon>
        <taxon>Streptosporangiaceae</taxon>
        <taxon>Nonomuraea</taxon>
    </lineage>
</organism>
<dbReference type="Proteomes" id="UP000568380">
    <property type="component" value="Unassembled WGS sequence"/>
</dbReference>
<dbReference type="FunFam" id="1.10.10.60:FF:000141">
    <property type="entry name" value="TetR family transcriptional regulator"/>
    <property type="match status" value="1"/>
</dbReference>
<dbReference type="EMBL" id="JACHIN010000001">
    <property type="protein sequence ID" value="MBB5075792.1"/>
    <property type="molecule type" value="Genomic_DNA"/>
</dbReference>
<keyword evidence="7" id="KW-1185">Reference proteome</keyword>
<dbReference type="PANTHER" id="PTHR30055">
    <property type="entry name" value="HTH-TYPE TRANSCRIPTIONAL REGULATOR RUTR"/>
    <property type="match status" value="1"/>
</dbReference>
<evidence type="ECO:0000256" key="1">
    <source>
        <dbReference type="ARBA" id="ARBA00023015"/>
    </source>
</evidence>
<dbReference type="Gene3D" id="1.10.357.10">
    <property type="entry name" value="Tetracycline Repressor, domain 2"/>
    <property type="match status" value="1"/>
</dbReference>
<keyword evidence="2 4" id="KW-0238">DNA-binding</keyword>
<dbReference type="Pfam" id="PF00440">
    <property type="entry name" value="TetR_N"/>
    <property type="match status" value="1"/>
</dbReference>
<evidence type="ECO:0000256" key="2">
    <source>
        <dbReference type="ARBA" id="ARBA00023125"/>
    </source>
</evidence>
<accession>A0A7W8EEU8</accession>
<reference evidence="6 7" key="1">
    <citation type="submission" date="2020-08" db="EMBL/GenBank/DDBJ databases">
        <title>Genomic Encyclopedia of Type Strains, Phase IV (KMG-IV): sequencing the most valuable type-strain genomes for metagenomic binning, comparative biology and taxonomic classification.</title>
        <authorList>
            <person name="Goeker M."/>
        </authorList>
    </citation>
    <scope>NUCLEOTIDE SEQUENCE [LARGE SCALE GENOMIC DNA]</scope>
    <source>
        <strain evidence="6 7">DSM 45385</strain>
    </source>
</reference>
<dbReference type="InterPro" id="IPR009057">
    <property type="entry name" value="Homeodomain-like_sf"/>
</dbReference>
<evidence type="ECO:0000256" key="4">
    <source>
        <dbReference type="PROSITE-ProRule" id="PRU00335"/>
    </source>
</evidence>
<dbReference type="SUPFAM" id="SSF48498">
    <property type="entry name" value="Tetracyclin repressor-like, C-terminal domain"/>
    <property type="match status" value="1"/>
</dbReference>
<dbReference type="GO" id="GO:0045892">
    <property type="term" value="P:negative regulation of DNA-templated transcription"/>
    <property type="evidence" value="ECO:0007669"/>
    <property type="project" value="UniProtKB-ARBA"/>
</dbReference>
<dbReference type="Pfam" id="PF21943">
    <property type="entry name" value="TetR_C_46"/>
    <property type="match status" value="1"/>
</dbReference>